<evidence type="ECO:0000256" key="4">
    <source>
        <dbReference type="SAM" id="SignalP"/>
    </source>
</evidence>
<feature type="signal peptide" evidence="4">
    <location>
        <begin position="1"/>
        <end position="29"/>
    </location>
</feature>
<dbReference type="EMBL" id="JXKG01000016">
    <property type="protein sequence ID" value="OJG14590.1"/>
    <property type="molecule type" value="Genomic_DNA"/>
</dbReference>
<evidence type="ECO:0008006" key="7">
    <source>
        <dbReference type="Google" id="ProtNLM"/>
    </source>
</evidence>
<dbReference type="PROSITE" id="PS51257">
    <property type="entry name" value="PROKAR_LIPOPROTEIN"/>
    <property type="match status" value="1"/>
</dbReference>
<dbReference type="CDD" id="cd14747">
    <property type="entry name" value="PBP2_MalE"/>
    <property type="match status" value="1"/>
</dbReference>
<name>A0A1L8R493_9ENTE</name>
<dbReference type="Gene3D" id="3.40.190.10">
    <property type="entry name" value="Periplasmic binding protein-like II"/>
    <property type="match status" value="2"/>
</dbReference>
<comment type="caution">
    <text evidence="5">The sequence shown here is derived from an EMBL/GenBank/DDBJ whole genome shotgun (WGS) entry which is preliminary data.</text>
</comment>
<evidence type="ECO:0000313" key="5">
    <source>
        <dbReference type="EMBL" id="OJG14590.1"/>
    </source>
</evidence>
<organism evidence="5 6">
    <name type="scientific">Enterococcus canintestini</name>
    <dbReference type="NCBI Taxonomy" id="317010"/>
    <lineage>
        <taxon>Bacteria</taxon>
        <taxon>Bacillati</taxon>
        <taxon>Bacillota</taxon>
        <taxon>Bacilli</taxon>
        <taxon>Lactobacillales</taxon>
        <taxon>Enterococcaceae</taxon>
        <taxon>Enterococcus</taxon>
    </lineage>
</organism>
<evidence type="ECO:0000256" key="3">
    <source>
        <dbReference type="ARBA" id="ARBA00022729"/>
    </source>
</evidence>
<sequence length="423" mass="47227">MKYGGRKMKISKKLCLLGVTAAMTLGVLAGCGSGSGGNSAKDDKVLNIWGMGEEVKQLSKMTDKFTDETGIEVKIQSIPWSNAHDKLLTAVASKSGPDVLQMGTTWMPEFQKAGALADMSKYIEEYDNLKSENFYHGSVETTKFDDKYYGIPWAAETRVLFYRTDVLEKVGYKEAPKTWEELEDAAKKLAARGDNKYGINIDSKEQTLGFMFARQNGSPLLEDGKPVFNQKPFVDAVSYLNNFIQKGYAPKEDLGLDVSQTFSGDDAMVPMFISGPWMAKTVKDTVADVDGKWAIATLPKKENNISSMGGSNLTIFEYSKKKDDAAKFIEFMARPENQLEWMKLTDALPTALKAWEDDSLKSDPIYSVFNEQLQNSEPMPLIPEFEEIAQNYLKHFEQIYLGGADVQKEMDAFNQEAETTLSK</sequence>
<dbReference type="STRING" id="317010.RU96_GL000777"/>
<gene>
    <name evidence="5" type="ORF">RU96_GL000777</name>
</gene>
<feature type="chain" id="PRO_5039076924" description="ABC transporter substrate-binding protein" evidence="4">
    <location>
        <begin position="30"/>
        <end position="423"/>
    </location>
</feature>
<evidence type="ECO:0000256" key="2">
    <source>
        <dbReference type="ARBA" id="ARBA00022448"/>
    </source>
</evidence>
<dbReference type="GO" id="GO:0055052">
    <property type="term" value="C:ATP-binding cassette (ABC) transporter complex, substrate-binding subunit-containing"/>
    <property type="evidence" value="ECO:0007669"/>
    <property type="project" value="TreeGrafter"/>
</dbReference>
<dbReference type="AlphaFoldDB" id="A0A1L8R493"/>
<dbReference type="PANTHER" id="PTHR30061">
    <property type="entry name" value="MALTOSE-BINDING PERIPLASMIC PROTEIN"/>
    <property type="match status" value="1"/>
</dbReference>
<keyword evidence="2" id="KW-0813">Transport</keyword>
<dbReference type="Pfam" id="PF01547">
    <property type="entry name" value="SBP_bac_1"/>
    <property type="match status" value="1"/>
</dbReference>
<evidence type="ECO:0000313" key="6">
    <source>
        <dbReference type="Proteomes" id="UP000182835"/>
    </source>
</evidence>
<dbReference type="GO" id="GO:0015768">
    <property type="term" value="P:maltose transport"/>
    <property type="evidence" value="ECO:0007669"/>
    <property type="project" value="TreeGrafter"/>
</dbReference>
<protein>
    <recommendedName>
        <fullName evidence="7">ABC transporter substrate-binding protein</fullName>
    </recommendedName>
</protein>
<dbReference type="SUPFAM" id="SSF53850">
    <property type="entry name" value="Periplasmic binding protein-like II"/>
    <property type="match status" value="1"/>
</dbReference>
<dbReference type="GO" id="GO:0042956">
    <property type="term" value="P:maltodextrin transmembrane transport"/>
    <property type="evidence" value="ECO:0007669"/>
    <property type="project" value="TreeGrafter"/>
</dbReference>
<proteinExistence type="inferred from homology"/>
<dbReference type="GO" id="GO:1901982">
    <property type="term" value="F:maltose binding"/>
    <property type="evidence" value="ECO:0007669"/>
    <property type="project" value="TreeGrafter"/>
</dbReference>
<keyword evidence="3 4" id="KW-0732">Signal</keyword>
<reference evidence="5 6" key="1">
    <citation type="submission" date="2014-12" db="EMBL/GenBank/DDBJ databases">
        <title>Draft genome sequences of 29 type strains of Enterococci.</title>
        <authorList>
            <person name="Zhong Z."/>
            <person name="Sun Z."/>
            <person name="Liu W."/>
            <person name="Zhang W."/>
            <person name="Zhang H."/>
        </authorList>
    </citation>
    <scope>NUCLEOTIDE SEQUENCE [LARGE SCALE GENOMIC DNA]</scope>
    <source>
        <strain evidence="5 6">DSM 21207</strain>
    </source>
</reference>
<evidence type="ECO:0000256" key="1">
    <source>
        <dbReference type="ARBA" id="ARBA00008520"/>
    </source>
</evidence>
<comment type="similarity">
    <text evidence="1">Belongs to the bacterial solute-binding protein 1 family.</text>
</comment>
<accession>A0A1L8R493</accession>
<dbReference type="InterPro" id="IPR006059">
    <property type="entry name" value="SBP"/>
</dbReference>
<dbReference type="Proteomes" id="UP000182835">
    <property type="component" value="Unassembled WGS sequence"/>
</dbReference>
<dbReference type="PANTHER" id="PTHR30061:SF50">
    <property type="entry name" value="MALTOSE_MALTODEXTRIN-BINDING PERIPLASMIC PROTEIN"/>
    <property type="match status" value="1"/>
</dbReference>